<dbReference type="Proteomes" id="UP000694621">
    <property type="component" value="Unplaced"/>
</dbReference>
<reference evidence="7" key="1">
    <citation type="submission" date="2025-08" db="UniProtKB">
        <authorList>
            <consortium name="Ensembl"/>
        </authorList>
    </citation>
    <scope>IDENTIFICATION</scope>
</reference>
<evidence type="ECO:0000256" key="2">
    <source>
        <dbReference type="ARBA" id="ARBA00022676"/>
    </source>
</evidence>
<keyword evidence="3" id="KW-0808">Transferase</keyword>
<dbReference type="AlphaFoldDB" id="A0A8B9H607"/>
<dbReference type="OMA" id="HFPKLAW"/>
<feature type="domain" description="MGAT4 conserved region" evidence="5">
    <location>
        <begin position="70"/>
        <end position="313"/>
    </location>
</feature>
<dbReference type="PANTHER" id="PTHR12062">
    <property type="entry name" value="N-ACETYLGLUCOSAMINYLTRANSFERASE VI"/>
    <property type="match status" value="1"/>
</dbReference>
<proteinExistence type="predicted"/>
<dbReference type="InterPro" id="IPR057279">
    <property type="entry name" value="MGAT4"/>
</dbReference>
<dbReference type="Ensembl" id="ENSAMXT00005008756.1">
    <property type="protein sequence ID" value="ENSAMXP00005007785.1"/>
    <property type="gene ID" value="ENSAMXG00005004605.1"/>
</dbReference>
<keyword evidence="4" id="KW-0812">Transmembrane</keyword>
<protein>
    <submittedName>
        <fullName evidence="7">Alpha-1,3-mannosyl-glycoprotein 4-beta-N-acetylglucosaminyltransferase C-like</fullName>
    </submittedName>
</protein>
<dbReference type="Pfam" id="PF23524">
    <property type="entry name" value="MGAT4A_C"/>
    <property type="match status" value="1"/>
</dbReference>
<dbReference type="GO" id="GO:0008375">
    <property type="term" value="F:acetylglucosaminyltransferase activity"/>
    <property type="evidence" value="ECO:0007669"/>
    <property type="project" value="TreeGrafter"/>
</dbReference>
<accession>A0A8B9H607</accession>
<dbReference type="PANTHER" id="PTHR12062:SF11">
    <property type="entry name" value="ALPHA-1,3-MANNOSYL-GLYCOPROTEIN 4-BETA-N-ACETYLGLUCOSAMINYLTRANSFERASE-LIKE PROTEIN MGAT4E"/>
    <property type="match status" value="1"/>
</dbReference>
<evidence type="ECO:0000313" key="7">
    <source>
        <dbReference type="Ensembl" id="ENSAMXP00005007785.1"/>
    </source>
</evidence>
<comment type="pathway">
    <text evidence="1">Protein modification; protein glycosylation.</text>
</comment>
<keyword evidence="2" id="KW-0328">Glycosyltransferase</keyword>
<evidence type="ECO:0000259" key="5">
    <source>
        <dbReference type="Pfam" id="PF04666"/>
    </source>
</evidence>
<dbReference type="InterPro" id="IPR006759">
    <property type="entry name" value="Glyco_transf_54"/>
</dbReference>
<feature type="domain" description="MGAT4 A/B/C C-terminal" evidence="6">
    <location>
        <begin position="323"/>
        <end position="450"/>
    </location>
</feature>
<evidence type="ECO:0000256" key="3">
    <source>
        <dbReference type="ARBA" id="ARBA00022679"/>
    </source>
</evidence>
<evidence type="ECO:0000313" key="8">
    <source>
        <dbReference type="Proteomes" id="UP000694621"/>
    </source>
</evidence>
<dbReference type="InterPro" id="IPR056576">
    <property type="entry name" value="MGAT4_A/B/C_C"/>
</dbReference>
<organism evidence="7 8">
    <name type="scientific">Astyanax mexicanus</name>
    <name type="common">Blind cave fish</name>
    <name type="synonym">Astyanax fasciatus mexicanus</name>
    <dbReference type="NCBI Taxonomy" id="7994"/>
    <lineage>
        <taxon>Eukaryota</taxon>
        <taxon>Metazoa</taxon>
        <taxon>Chordata</taxon>
        <taxon>Craniata</taxon>
        <taxon>Vertebrata</taxon>
        <taxon>Euteleostomi</taxon>
        <taxon>Actinopterygii</taxon>
        <taxon>Neopterygii</taxon>
        <taxon>Teleostei</taxon>
        <taxon>Ostariophysi</taxon>
        <taxon>Characiformes</taxon>
        <taxon>Characoidei</taxon>
        <taxon>Acestrorhamphidae</taxon>
        <taxon>Acestrorhamphinae</taxon>
        <taxon>Astyanax</taxon>
    </lineage>
</organism>
<dbReference type="GO" id="GO:0006487">
    <property type="term" value="P:protein N-linked glycosylation"/>
    <property type="evidence" value="ECO:0007669"/>
    <property type="project" value="TreeGrafter"/>
</dbReference>
<keyword evidence="4" id="KW-1133">Transmembrane helix</keyword>
<evidence type="ECO:0000256" key="1">
    <source>
        <dbReference type="ARBA" id="ARBA00004922"/>
    </source>
</evidence>
<dbReference type="GeneID" id="103036431"/>
<feature type="transmembrane region" description="Helical" evidence="4">
    <location>
        <begin position="7"/>
        <end position="24"/>
    </location>
</feature>
<keyword evidence="4" id="KW-0472">Membrane</keyword>
<evidence type="ECO:0000256" key="4">
    <source>
        <dbReference type="SAM" id="Phobius"/>
    </source>
</evidence>
<sequence length="468" mass="53430">MRCYFKSVVWTVVGVAVLTSIYIYCRRVQLTESMELRRTQYQYSSVSRNSSNESCSQDVVKNPVCLSASVRLLAGIIPKTQGYLTVGLSSVKRKKENYLMTTLRSIFTQSSEDELSQMVVVVLLADFDVSWVQETVTSIEEQFSTRLSQGQLLVIHADQDLYPPLTGLKRNFNDAPDRVTFRSKQNVDYAFLVDFSAGLSQYYLMLEDDVTCSKGFLTSIRGHVQSQGSSQWVTLEFSKLGYIGKLYNSKDLSRLAQFLYLFYQEMPCDFLLSHFRTLLMQDKVIRFRPSLFQHMGLYSSFRGTHNKLKDEDFQQDPADNPPADVYTDIEVFEKHAPDNAYSQGTSFFWGKSPIYAGNYFLIAFHRPVVPSRILIQTGLDGKDLLKSADVVVGEIVLKTGSGVECTKNHSMGSLKEGQFEQLNVQETLKQPVLCLKITVTDKQEDWVIVRNIQVWIDKEKKKDLRKSD</sequence>
<dbReference type="KEGG" id="amex:103036431"/>
<dbReference type="Pfam" id="PF04666">
    <property type="entry name" value="MGAT4_cons"/>
    <property type="match status" value="1"/>
</dbReference>
<evidence type="ECO:0000259" key="6">
    <source>
        <dbReference type="Pfam" id="PF23524"/>
    </source>
</evidence>
<name>A0A8B9H607_ASTMX</name>